<dbReference type="AlphaFoldDB" id="A0A8D9AVL7"/>
<proteinExistence type="predicted"/>
<protein>
    <submittedName>
        <fullName evidence="1">Uncharacterized protein</fullName>
    </submittedName>
</protein>
<evidence type="ECO:0000313" key="1">
    <source>
        <dbReference type="EMBL" id="CAG6773285.1"/>
    </source>
</evidence>
<sequence length="217" mass="22851">MKSTATATTNNYLGRVLNTLGVQAARKMKAKHRAMVSIKDLASTLKSFKSKCELMQLTSSVNHLIKMGIVELVLPECVNKSLKEVGLGGKLCTNHCSQNPVSQGVNLGTQFYGSNPIPTTCKMSLSGSSHPRLSPGIVHTGNGLPLNKLCGSGSCRPYSPACGDCCCRPRLSVGVVYPGEGMNQLAGNNLGFNQLCGGSCGSCNCRPRLSVGVVYPN</sequence>
<name>A0A8D9AVL7_9HEMI</name>
<organism evidence="1">
    <name type="scientific">Cacopsylla melanoneura</name>
    <dbReference type="NCBI Taxonomy" id="428564"/>
    <lineage>
        <taxon>Eukaryota</taxon>
        <taxon>Metazoa</taxon>
        <taxon>Ecdysozoa</taxon>
        <taxon>Arthropoda</taxon>
        <taxon>Hexapoda</taxon>
        <taxon>Insecta</taxon>
        <taxon>Pterygota</taxon>
        <taxon>Neoptera</taxon>
        <taxon>Paraneoptera</taxon>
        <taxon>Hemiptera</taxon>
        <taxon>Sternorrhyncha</taxon>
        <taxon>Psylloidea</taxon>
        <taxon>Psyllidae</taxon>
        <taxon>Psyllinae</taxon>
        <taxon>Cacopsylla</taxon>
    </lineage>
</organism>
<dbReference type="EMBL" id="HBUF01590732">
    <property type="protein sequence ID" value="CAG6773285.1"/>
    <property type="molecule type" value="Transcribed_RNA"/>
</dbReference>
<accession>A0A8D9AVL7</accession>
<reference evidence="1" key="1">
    <citation type="submission" date="2021-05" db="EMBL/GenBank/DDBJ databases">
        <authorList>
            <person name="Alioto T."/>
            <person name="Alioto T."/>
            <person name="Gomez Garrido J."/>
        </authorList>
    </citation>
    <scope>NUCLEOTIDE SEQUENCE</scope>
</reference>